<dbReference type="Proteomes" id="UP000814176">
    <property type="component" value="Unassembled WGS sequence"/>
</dbReference>
<dbReference type="EMBL" id="JADCUA010000018">
    <property type="protein sequence ID" value="KAH9833378.1"/>
    <property type="molecule type" value="Genomic_DNA"/>
</dbReference>
<proteinExistence type="predicted"/>
<evidence type="ECO:0000256" key="1">
    <source>
        <dbReference type="SAM" id="MobiDB-lite"/>
    </source>
</evidence>
<gene>
    <name evidence="2" type="ORF">C8Q71DRAFT_725627</name>
</gene>
<reference evidence="2 3" key="1">
    <citation type="journal article" date="2021" name="Environ. Microbiol.">
        <title>Gene family expansions and transcriptome signatures uncover fungal adaptations to wood decay.</title>
        <authorList>
            <person name="Hage H."/>
            <person name="Miyauchi S."/>
            <person name="Viragh M."/>
            <person name="Drula E."/>
            <person name="Min B."/>
            <person name="Chaduli D."/>
            <person name="Navarro D."/>
            <person name="Favel A."/>
            <person name="Norest M."/>
            <person name="Lesage-Meessen L."/>
            <person name="Balint B."/>
            <person name="Merenyi Z."/>
            <person name="de Eugenio L."/>
            <person name="Morin E."/>
            <person name="Martinez A.T."/>
            <person name="Baldrian P."/>
            <person name="Stursova M."/>
            <person name="Martinez M.J."/>
            <person name="Novotny C."/>
            <person name="Magnuson J.K."/>
            <person name="Spatafora J.W."/>
            <person name="Maurice S."/>
            <person name="Pangilinan J."/>
            <person name="Andreopoulos W."/>
            <person name="LaButti K."/>
            <person name="Hundley H."/>
            <person name="Na H."/>
            <person name="Kuo A."/>
            <person name="Barry K."/>
            <person name="Lipzen A."/>
            <person name="Henrissat B."/>
            <person name="Riley R."/>
            <person name="Ahrendt S."/>
            <person name="Nagy L.G."/>
            <person name="Grigoriev I.V."/>
            <person name="Martin F."/>
            <person name="Rosso M.N."/>
        </authorList>
    </citation>
    <scope>NUCLEOTIDE SEQUENCE [LARGE SCALE GENOMIC DNA]</scope>
    <source>
        <strain evidence="2 3">CIRM-BRFM 1785</strain>
    </source>
</reference>
<evidence type="ECO:0000313" key="3">
    <source>
        <dbReference type="Proteomes" id="UP000814176"/>
    </source>
</evidence>
<accession>A0ABQ8K7U2</accession>
<dbReference type="GeneID" id="72002442"/>
<feature type="region of interest" description="Disordered" evidence="1">
    <location>
        <begin position="156"/>
        <end position="213"/>
    </location>
</feature>
<sequence length="274" mass="30026">MTNNEFIAFQLLVEQSAKTHLETKKCMSYQDQEKMQMHVANLADVKLLIHLHLGCQSMGHKGQYCDDWIISDYTQLWLRAQVLAAQSASLSQETPSQGRDPYKNSCGLDIEYYDLVGTVALCLYVLQVQQEGIVQPATVYLEMSTAVEDNHSVLFTHEGSRGNSRSGSGNGGELDWRSGRSRSPDSRDRDGGGDGRNGGNGDSRDQDGSSNCSGARTCTGAAAGPIWVLISTGLPNTAAFMAWVTARRSSRGPVRMRVIWGIMVIGMFREGLRP</sequence>
<comment type="caution">
    <text evidence="2">The sequence shown here is derived from an EMBL/GenBank/DDBJ whole genome shotgun (WGS) entry which is preliminary data.</text>
</comment>
<name>A0ABQ8K7U2_9APHY</name>
<organism evidence="2 3">
    <name type="scientific">Rhodofomes roseus</name>
    <dbReference type="NCBI Taxonomy" id="34475"/>
    <lineage>
        <taxon>Eukaryota</taxon>
        <taxon>Fungi</taxon>
        <taxon>Dikarya</taxon>
        <taxon>Basidiomycota</taxon>
        <taxon>Agaricomycotina</taxon>
        <taxon>Agaricomycetes</taxon>
        <taxon>Polyporales</taxon>
        <taxon>Rhodofomes</taxon>
    </lineage>
</organism>
<evidence type="ECO:0000313" key="2">
    <source>
        <dbReference type="EMBL" id="KAH9833378.1"/>
    </source>
</evidence>
<feature type="compositionally biased region" description="Basic and acidic residues" evidence="1">
    <location>
        <begin position="174"/>
        <end position="193"/>
    </location>
</feature>
<keyword evidence="3" id="KW-1185">Reference proteome</keyword>
<protein>
    <submittedName>
        <fullName evidence="2">Uncharacterized protein</fullName>
    </submittedName>
</protein>
<dbReference type="RefSeq" id="XP_047776118.1">
    <property type="nucleotide sequence ID" value="XM_047921710.1"/>
</dbReference>